<dbReference type="Proteomes" id="UP000583929">
    <property type="component" value="Unassembled WGS sequence"/>
</dbReference>
<protein>
    <submittedName>
        <fullName evidence="1">Uncharacterized protein</fullName>
    </submittedName>
</protein>
<proteinExistence type="predicted"/>
<dbReference type="AlphaFoldDB" id="A0A7J6EX83"/>
<accession>A0A7J6EX83</accession>
<keyword evidence="2" id="KW-1185">Reference proteome</keyword>
<feature type="non-terminal residue" evidence="1">
    <location>
        <position position="1"/>
    </location>
</feature>
<comment type="caution">
    <text evidence="1">The sequence shown here is derived from an EMBL/GenBank/DDBJ whole genome shotgun (WGS) entry which is preliminary data.</text>
</comment>
<reference evidence="1 2" key="1">
    <citation type="journal article" date="2020" name="bioRxiv">
        <title>Sequence and annotation of 42 cannabis genomes reveals extensive copy number variation in cannabinoid synthesis and pathogen resistance genes.</title>
        <authorList>
            <person name="Mckernan K.J."/>
            <person name="Helbert Y."/>
            <person name="Kane L.T."/>
            <person name="Ebling H."/>
            <person name="Zhang L."/>
            <person name="Liu B."/>
            <person name="Eaton Z."/>
            <person name="Mclaughlin S."/>
            <person name="Kingan S."/>
            <person name="Baybayan P."/>
            <person name="Concepcion G."/>
            <person name="Jordan M."/>
            <person name="Riva A."/>
            <person name="Barbazuk W."/>
            <person name="Harkins T."/>
        </authorList>
    </citation>
    <scope>NUCLEOTIDE SEQUENCE [LARGE SCALE GENOMIC DNA]</scope>
    <source>
        <strain evidence="2">cv. Jamaican Lion 4</strain>
        <tissue evidence="1">Leaf</tissue>
    </source>
</reference>
<sequence length="130" mass="14647">MILYSCFGYSNLSLLYRERERETLILKMLTTNAQKRNDNLIHICCFLVLSVKVKNTHEAAHRATNDPISQRFKESQTPSFVNKGANMVKARMVAVGNKMLRRAVPLRIALETYKKCDSVSSLSSSSSSSS</sequence>
<gene>
    <name evidence="1" type="ORF">G4B88_031558</name>
</gene>
<evidence type="ECO:0000313" key="1">
    <source>
        <dbReference type="EMBL" id="KAF4363024.1"/>
    </source>
</evidence>
<dbReference type="EMBL" id="JAATIQ010000303">
    <property type="protein sequence ID" value="KAF4363024.1"/>
    <property type="molecule type" value="Genomic_DNA"/>
</dbReference>
<organism evidence="1 2">
    <name type="scientific">Cannabis sativa</name>
    <name type="common">Hemp</name>
    <name type="synonym">Marijuana</name>
    <dbReference type="NCBI Taxonomy" id="3483"/>
    <lineage>
        <taxon>Eukaryota</taxon>
        <taxon>Viridiplantae</taxon>
        <taxon>Streptophyta</taxon>
        <taxon>Embryophyta</taxon>
        <taxon>Tracheophyta</taxon>
        <taxon>Spermatophyta</taxon>
        <taxon>Magnoliopsida</taxon>
        <taxon>eudicotyledons</taxon>
        <taxon>Gunneridae</taxon>
        <taxon>Pentapetalae</taxon>
        <taxon>rosids</taxon>
        <taxon>fabids</taxon>
        <taxon>Rosales</taxon>
        <taxon>Cannabaceae</taxon>
        <taxon>Cannabis</taxon>
    </lineage>
</organism>
<evidence type="ECO:0000313" key="2">
    <source>
        <dbReference type="Proteomes" id="UP000583929"/>
    </source>
</evidence>
<name>A0A7J6EX83_CANSA</name>